<proteinExistence type="predicted"/>
<accession>A0A8H7ZET3</accession>
<dbReference type="Proteomes" id="UP000669133">
    <property type="component" value="Unassembled WGS sequence"/>
</dbReference>
<dbReference type="PANTHER" id="PTHR43881:SF1">
    <property type="entry name" value="GAMMA-GLUTAMYLTRANSPEPTIDASE (AFU_ORTHOLOGUE AFUA_4G13580)"/>
    <property type="match status" value="1"/>
</dbReference>
<sequence>MAPLSQLSKALKCYSTTASAMSKEFMRFPSRRSTVYSHKGMVASTQPLANSAGLRILDMGGNSVDAAIAVSAALCVTEPGSTGIGGDSFALFHSKGKVFGLNGCGRAAKDVTIQDVWDEHNNGKPMSRIPYTSVFSVTVPGAISGWYQAYSKWGSGKVTFKDILAPAITLARDGFPVSEIAALSWRNSVPKLKSQNEDVAENPFVLEGGRGPEEGEFVKNLPFANCLELIAEGGEKAFYEGPIAEAIIETTSKRNHKLTLDDLKSHTSTIVEPIKLDFQDHSVWEIPPNGHGLVALLALGLIQELHNEGRINLYELKHNSVEYLHVLIEACKLGFHDSDEYVTDPTFKEIPIKDLLDHQYLKTRAKLFEPSKIIDGETMTHGVPDPKYKSDTVYFSVTDSNGDACSFINSVYEGFGSGILVEKYGFCLQNRGCNFNLTPGNSNCLEGGKRPYHTIIPGMITNKDNSLYAAFGNMGGFAQPVCHVQHVLNMVIFGMTPQQSLDSPRFCLDSDHDHLKDRGRGADGPVKTPITVVKIEDGVGEDVIRELRALGHTVDVLSGYSRQFVGRGQIIKNESKNGQLIYAGGSDMRGDGAVAPFV</sequence>
<name>A0A8H7ZET3_9ASCO</name>
<dbReference type="InterPro" id="IPR043137">
    <property type="entry name" value="GGT_ssub_C"/>
</dbReference>
<comment type="caution">
    <text evidence="1">The sequence shown here is derived from an EMBL/GenBank/DDBJ whole genome shotgun (WGS) entry which is preliminary data.</text>
</comment>
<protein>
    <recommendedName>
        <fullName evidence="3">Gamma-glutamyltransferase</fullName>
    </recommendedName>
</protein>
<dbReference type="AlphaFoldDB" id="A0A8H7ZET3"/>
<dbReference type="InterPro" id="IPR052896">
    <property type="entry name" value="GGT-like_enzyme"/>
</dbReference>
<dbReference type="Pfam" id="PF01019">
    <property type="entry name" value="G_glu_transpept"/>
    <property type="match status" value="1"/>
</dbReference>
<dbReference type="InterPro" id="IPR043138">
    <property type="entry name" value="GGT_lsub"/>
</dbReference>
<evidence type="ECO:0000313" key="1">
    <source>
        <dbReference type="EMBL" id="KAG5418676.1"/>
    </source>
</evidence>
<organism evidence="1 2">
    <name type="scientific">Candida metapsilosis</name>
    <dbReference type="NCBI Taxonomy" id="273372"/>
    <lineage>
        <taxon>Eukaryota</taxon>
        <taxon>Fungi</taxon>
        <taxon>Dikarya</taxon>
        <taxon>Ascomycota</taxon>
        <taxon>Saccharomycotina</taxon>
        <taxon>Pichiomycetes</taxon>
        <taxon>Debaryomycetaceae</taxon>
        <taxon>Candida/Lodderomyces clade</taxon>
        <taxon>Candida</taxon>
    </lineage>
</organism>
<reference evidence="1 2" key="1">
    <citation type="submission" date="2020-12" db="EMBL/GenBank/DDBJ databases">
        <title>Effect of drift, selection, and recombination on the evolution of hybrid genomes in Candida yeast pathogens.</title>
        <authorList>
            <person name="Mixao V."/>
            <person name="Ksiezopolska E."/>
            <person name="Saus E."/>
            <person name="Boekhout T."/>
            <person name="Gacser A."/>
            <person name="Gabaldon T."/>
        </authorList>
    </citation>
    <scope>NUCLEOTIDE SEQUENCE [LARGE SCALE GENOMIC DNA]</scope>
    <source>
        <strain evidence="1 2">BP57</strain>
    </source>
</reference>
<dbReference type="RefSeq" id="XP_067547792.1">
    <property type="nucleotide sequence ID" value="XM_067692354.1"/>
</dbReference>
<dbReference type="GeneID" id="93652023"/>
<dbReference type="Gene3D" id="1.10.246.130">
    <property type="match status" value="1"/>
</dbReference>
<dbReference type="PANTHER" id="PTHR43881">
    <property type="entry name" value="GAMMA-GLUTAMYLTRANSPEPTIDASE (AFU_ORTHOLOGUE AFUA_4G13580)"/>
    <property type="match status" value="1"/>
</dbReference>
<gene>
    <name evidence="1" type="ORF">I9W82_003394</name>
</gene>
<dbReference type="SUPFAM" id="SSF56235">
    <property type="entry name" value="N-terminal nucleophile aminohydrolases (Ntn hydrolases)"/>
    <property type="match status" value="1"/>
</dbReference>
<dbReference type="PRINTS" id="PR01210">
    <property type="entry name" value="GGTRANSPTASE"/>
</dbReference>
<dbReference type="Gene3D" id="3.60.20.40">
    <property type="match status" value="1"/>
</dbReference>
<dbReference type="InterPro" id="IPR029055">
    <property type="entry name" value="Ntn_hydrolases_N"/>
</dbReference>
<dbReference type="OrthoDB" id="2015213at2759"/>
<evidence type="ECO:0008006" key="3">
    <source>
        <dbReference type="Google" id="ProtNLM"/>
    </source>
</evidence>
<dbReference type="EMBL" id="JAEOAQ010000004">
    <property type="protein sequence ID" value="KAG5418676.1"/>
    <property type="molecule type" value="Genomic_DNA"/>
</dbReference>
<keyword evidence="2" id="KW-1185">Reference proteome</keyword>
<evidence type="ECO:0000313" key="2">
    <source>
        <dbReference type="Proteomes" id="UP000669133"/>
    </source>
</evidence>